<dbReference type="SUPFAM" id="SSF55729">
    <property type="entry name" value="Acyl-CoA N-acyltransferases (Nat)"/>
    <property type="match status" value="1"/>
</dbReference>
<evidence type="ECO:0000256" key="2">
    <source>
        <dbReference type="ARBA" id="ARBA00023315"/>
    </source>
</evidence>
<dbReference type="Gene3D" id="3.40.630.30">
    <property type="match status" value="1"/>
</dbReference>
<keyword evidence="1" id="KW-0808">Transferase</keyword>
<evidence type="ECO:0000256" key="1">
    <source>
        <dbReference type="ARBA" id="ARBA00022679"/>
    </source>
</evidence>
<proteinExistence type="predicted"/>
<keyword evidence="4" id="KW-1185">Reference proteome</keyword>
<dbReference type="PANTHER" id="PTHR43420:SF47">
    <property type="entry name" value="N-ACETYLTRANSFERASE DOMAIN-CONTAINING PROTEIN"/>
    <property type="match status" value="1"/>
</dbReference>
<dbReference type="Proteomes" id="UP000075666">
    <property type="component" value="Unassembled WGS sequence"/>
</dbReference>
<evidence type="ECO:0000313" key="4">
    <source>
        <dbReference type="Proteomes" id="UP000075666"/>
    </source>
</evidence>
<dbReference type="InterPro" id="IPR016181">
    <property type="entry name" value="Acyl_CoA_acyltransferase"/>
</dbReference>
<dbReference type="Pfam" id="PF00583">
    <property type="entry name" value="Acetyltransf_1"/>
    <property type="match status" value="1"/>
</dbReference>
<dbReference type="RefSeq" id="WP_066236021.1">
    <property type="nucleotide sequence ID" value="NZ_JALKTV010000025.1"/>
</dbReference>
<dbReference type="PROSITE" id="PS51186">
    <property type="entry name" value="GNAT"/>
    <property type="match status" value="1"/>
</dbReference>
<keyword evidence="2" id="KW-0012">Acyltransferase</keyword>
<dbReference type="CDD" id="cd04301">
    <property type="entry name" value="NAT_SF"/>
    <property type="match status" value="1"/>
</dbReference>
<reference evidence="3 4" key="1">
    <citation type="submission" date="2016-01" db="EMBL/GenBank/DDBJ databases">
        <title>Genome Sequences of Twelve Sporeforming Bacillus Species Isolated from Foods.</title>
        <authorList>
            <person name="Berendsen E.M."/>
            <person name="Wells-Bennik M.H."/>
            <person name="Krawcyk A.O."/>
            <person name="De Jong A."/>
            <person name="Holsappel S."/>
            <person name="Eijlander R.T."/>
            <person name="Kuipers O.P."/>
        </authorList>
    </citation>
    <scope>NUCLEOTIDE SEQUENCE [LARGE SCALE GENOMIC DNA]</scope>
    <source>
        <strain evidence="3 4">B4102</strain>
    </source>
</reference>
<dbReference type="GeneID" id="62497491"/>
<gene>
    <name evidence="3" type="ORF">B4102_0979</name>
</gene>
<comment type="caution">
    <text evidence="3">The sequence shown here is derived from an EMBL/GenBank/DDBJ whole genome shotgun (WGS) entry which is preliminary data.</text>
</comment>
<organism evidence="3 4">
    <name type="scientific">Heyndrickxia sporothermodurans</name>
    <dbReference type="NCBI Taxonomy" id="46224"/>
    <lineage>
        <taxon>Bacteria</taxon>
        <taxon>Bacillati</taxon>
        <taxon>Bacillota</taxon>
        <taxon>Bacilli</taxon>
        <taxon>Bacillales</taxon>
        <taxon>Bacillaceae</taxon>
        <taxon>Heyndrickxia</taxon>
    </lineage>
</organism>
<dbReference type="PATRIC" id="fig|46224.3.peg.2122"/>
<dbReference type="AlphaFoldDB" id="A0A150KJN6"/>
<accession>A0A150KJN6</accession>
<dbReference type="GO" id="GO:0016747">
    <property type="term" value="F:acyltransferase activity, transferring groups other than amino-acyl groups"/>
    <property type="evidence" value="ECO:0007669"/>
    <property type="project" value="InterPro"/>
</dbReference>
<name>A0A150KJN6_9BACI</name>
<dbReference type="InterPro" id="IPR000182">
    <property type="entry name" value="GNAT_dom"/>
</dbReference>
<evidence type="ECO:0000313" key="3">
    <source>
        <dbReference type="EMBL" id="KYC84248.1"/>
    </source>
</evidence>
<protein>
    <submittedName>
        <fullName evidence="3">Uncharacterized protein</fullName>
    </submittedName>
</protein>
<dbReference type="PANTHER" id="PTHR43420">
    <property type="entry name" value="ACETYLTRANSFERASE"/>
    <property type="match status" value="1"/>
</dbReference>
<dbReference type="STRING" id="46224.B4102_0979"/>
<dbReference type="EMBL" id="LQYN01000169">
    <property type="protein sequence ID" value="KYC84248.1"/>
    <property type="molecule type" value="Genomic_DNA"/>
</dbReference>
<dbReference type="InterPro" id="IPR050680">
    <property type="entry name" value="YpeA/RimI_acetyltransf"/>
</dbReference>
<sequence>MECRLAMKSDAKEAADYIHLAIHDIAEALTGEKETEKIREVLSELFRQENNRLSYQNSIVAEIDGKVAGILIAYSGDDAVELDKPILERLKRIGKSHVEPFDNEADKGDYYIDTVSVVPDFQGRGIGTFLIQSVEQVAKDKGFTRVSLNVAEDNPGAKRLYEKLGYMKEKNIMINGHEFDYMVKNV</sequence>
<dbReference type="OrthoDB" id="5319888at2"/>